<dbReference type="EMBL" id="CASHSV030000615">
    <property type="protein sequence ID" value="CAJ2670554.1"/>
    <property type="molecule type" value="Genomic_DNA"/>
</dbReference>
<protein>
    <submittedName>
        <fullName evidence="1">Uncharacterized protein</fullName>
    </submittedName>
</protein>
<sequence>MMMKGRGMGRNRINPVQTSSSHMGDKDKIQGIDFAYWLKSVVTSKDFVVVKMDVEGTEFHLIPKLIQTGAICLIDELFLECHYNRWQRCCSGQRSSKFQKSYSDCLDLFTELRDIGVLVHQWCLFSSAMAEATKYNHTKVPKFDGYYEHWAMLMENLIRSKELWSLIEPGITVAPPDATAEQLQAIEALKLKDLKVKNYLFQSIDRSIMETILVRTTSKDIWDAMKRKYQGSTKYFSRTLAIANRMSAQGQTLQEVEVVEKILRSMSSKFNYVVCSIEESNDVTAMSIDSLQSSLIVQEQRMKRQIELPDEQALKVSNPEKGYGRGRGRNNGGRGRGRERQNKEFVECFKCHKLGHYQSECPEYEGNVHYAEYNGEEEMLLMSRTSQESKVNAIEPWYLDSGCSNHMIGHQDWFIDFDDSYRDSVKLGDDSRMAVMGKGSVRLKINDLVHVITNVYFVPGLKTNLISIGQLQQKRVTVIFKDDICKIYHEEKGLLFSTAMSSNRMYVISATVINSRCLLSAKQESTVLWHGRYGHLHFKGLNTLSKKQMVRGLPELEEIEDNCVDCLAGKQSRDSIPKQANWRASAKLELVHSDICGPITPQSNGGSRYFMTFTDDFSRKTWIYVLKEKSLAFECFQSFKALVEKEAKCAIQCLRTDRGGEYTSKAFSDFCSKEGIKRQLTAAYTPQQNGVSERKNRTLLNIVRSMIHAKNVPKRFWPEAVKWATYVMNRSPTLSVKDMTPEEAWSGRKPSVNHFKVFGCVAHVHIHDSQRKKLDDKSKKCVLLGVSEESKAYKLYDPIENKIIISRDVIFEESKSWNWSKPKKAAKTGNEWEEIDSADGSNDEEPACTDEQATAVNNENVNNENVVNETSSDSEAERSSPLGPRIRKPSVRLNDYVTGQAAEVDEDELELHNLAVINTNNDPISYSEVVKHEVWRQAMDVEMESIKSNDTWELTTLPAGCNSIGVKWIYKTKFNEKGEVDKYKARLVAKGYTQKHGIDYHEVFAPVARWDTIRSILAVAANNGWKIFQLDVKSAFLHGELTENIYVSQPLGYISKDKSMVYRLKKALYGLKQAPRAWYSKIESYFSAEKFEKCPYKHTLFVKYGMKNEILLQKYAAEVLSRFGMEHCNQVSSPIVPGCKLVRDETEQGTDVTVYKQMVGCLMYLLATRPDLAYSVCLVARFMERPTEMHVIAVKRIMRYLKGTLGFGILYKSKSNTGLCLKGWCDSDYAGDLDDRKSTTGFVFMLGGGAISWSSKKQPIVTLSTTEAEYVSAAACACQGIWLKNVLNYLKMKQSECTLIYCDNSSSIKLSKNPIMHGRSKHIDVRFHFLRDLTKDGTIELVHCRSEEQLADLLTKPLKLESFCKLREGLGMYPAASADLAVVLMQEGLAHILLVEELERSCVLQGRDHGGYILVETQFEVESSISGRQSTLALGYLIGDKEESGIVEPKVDDHGDLVGYVSIVAEEVQDHERIFRETIERNGDHTIGEQVFLQGGTDLITPESEEGAVNLVGATKHPMVVGCKIFMRAEDIPRDEGEVQLAGSRGRMVPRSTFK</sequence>
<gene>
    <name evidence="1" type="ORF">MILVUS5_LOCUS34569</name>
</gene>
<evidence type="ECO:0000313" key="2">
    <source>
        <dbReference type="Proteomes" id="UP001177021"/>
    </source>
</evidence>
<name>A0ACB0LQ77_TRIPR</name>
<proteinExistence type="predicted"/>
<evidence type="ECO:0000313" key="1">
    <source>
        <dbReference type="EMBL" id="CAJ2670554.1"/>
    </source>
</evidence>
<comment type="caution">
    <text evidence="1">The sequence shown here is derived from an EMBL/GenBank/DDBJ whole genome shotgun (WGS) entry which is preliminary data.</text>
</comment>
<accession>A0ACB0LQ77</accession>
<reference evidence="1" key="1">
    <citation type="submission" date="2023-10" db="EMBL/GenBank/DDBJ databases">
        <authorList>
            <person name="Rodriguez Cubillos JULIANA M."/>
            <person name="De Vega J."/>
        </authorList>
    </citation>
    <scope>NUCLEOTIDE SEQUENCE</scope>
</reference>
<keyword evidence="2" id="KW-1185">Reference proteome</keyword>
<dbReference type="Proteomes" id="UP001177021">
    <property type="component" value="Unassembled WGS sequence"/>
</dbReference>
<organism evidence="1 2">
    <name type="scientific">Trifolium pratense</name>
    <name type="common">Red clover</name>
    <dbReference type="NCBI Taxonomy" id="57577"/>
    <lineage>
        <taxon>Eukaryota</taxon>
        <taxon>Viridiplantae</taxon>
        <taxon>Streptophyta</taxon>
        <taxon>Embryophyta</taxon>
        <taxon>Tracheophyta</taxon>
        <taxon>Spermatophyta</taxon>
        <taxon>Magnoliopsida</taxon>
        <taxon>eudicotyledons</taxon>
        <taxon>Gunneridae</taxon>
        <taxon>Pentapetalae</taxon>
        <taxon>rosids</taxon>
        <taxon>fabids</taxon>
        <taxon>Fabales</taxon>
        <taxon>Fabaceae</taxon>
        <taxon>Papilionoideae</taxon>
        <taxon>50 kb inversion clade</taxon>
        <taxon>NPAAA clade</taxon>
        <taxon>Hologalegina</taxon>
        <taxon>IRL clade</taxon>
        <taxon>Trifolieae</taxon>
        <taxon>Trifolium</taxon>
    </lineage>
</organism>